<evidence type="ECO:0000259" key="2">
    <source>
        <dbReference type="PROSITE" id="PS50041"/>
    </source>
</evidence>
<evidence type="ECO:0000313" key="3">
    <source>
        <dbReference type="Proteomes" id="UP000829999"/>
    </source>
</evidence>
<reference evidence="4" key="1">
    <citation type="submission" date="2025-08" db="UniProtKB">
        <authorList>
            <consortium name="RefSeq"/>
        </authorList>
    </citation>
    <scope>IDENTIFICATION</scope>
    <source>
        <tissue evidence="4">Whole larval tissue</tissue>
    </source>
</reference>
<dbReference type="Gene3D" id="3.10.100.10">
    <property type="entry name" value="Mannose-Binding Protein A, subunit A"/>
    <property type="match status" value="2"/>
</dbReference>
<dbReference type="InterPro" id="IPR018378">
    <property type="entry name" value="C-type_lectin_CS"/>
</dbReference>
<evidence type="ECO:0000313" key="4">
    <source>
        <dbReference type="RefSeq" id="XP_050553841.1"/>
    </source>
</evidence>
<dbReference type="PROSITE" id="PS00615">
    <property type="entry name" value="C_TYPE_LECTIN_1"/>
    <property type="match status" value="1"/>
</dbReference>
<dbReference type="InterPro" id="IPR001304">
    <property type="entry name" value="C-type_lectin-like"/>
</dbReference>
<name>A0A9R0DUS3_SPOFR</name>
<dbReference type="PROSITE" id="PS50041">
    <property type="entry name" value="C_TYPE_LECTIN_2"/>
    <property type="match status" value="2"/>
</dbReference>
<keyword evidence="3" id="KW-1185">Reference proteome</keyword>
<proteinExistence type="predicted"/>
<dbReference type="InterPro" id="IPR016186">
    <property type="entry name" value="C-type_lectin-like/link_sf"/>
</dbReference>
<keyword evidence="1" id="KW-1015">Disulfide bond</keyword>
<dbReference type="Proteomes" id="UP000829999">
    <property type="component" value="Chromosome 13"/>
</dbReference>
<dbReference type="InterPro" id="IPR016187">
    <property type="entry name" value="CTDL_fold"/>
</dbReference>
<dbReference type="AlphaFoldDB" id="A0A9R0DUS3"/>
<feature type="domain" description="C-type lectin" evidence="2">
    <location>
        <begin position="45"/>
        <end position="151"/>
    </location>
</feature>
<dbReference type="RefSeq" id="XP_050553841.1">
    <property type="nucleotide sequence ID" value="XM_050697884.1"/>
</dbReference>
<dbReference type="SMART" id="SM00034">
    <property type="entry name" value="CLECT"/>
    <property type="match status" value="2"/>
</dbReference>
<feature type="domain" description="C-type lectin" evidence="2">
    <location>
        <begin position="175"/>
        <end position="303"/>
    </location>
</feature>
<dbReference type="Pfam" id="PF00059">
    <property type="entry name" value="Lectin_C"/>
    <property type="match status" value="2"/>
</dbReference>
<gene>
    <name evidence="4" type="primary">LOC118270845</name>
</gene>
<accession>A0A9R0DUS3</accession>
<protein>
    <submittedName>
        <fullName evidence="4">Hemolymph lipopolysaccharide-binding protein</fullName>
    </submittedName>
</protein>
<dbReference type="InterPro" id="IPR050111">
    <property type="entry name" value="C-type_lectin/snaclec_domain"/>
</dbReference>
<dbReference type="SUPFAM" id="SSF56436">
    <property type="entry name" value="C-type lectin-like"/>
    <property type="match status" value="2"/>
</dbReference>
<dbReference type="GeneID" id="118270845"/>
<dbReference type="PANTHER" id="PTHR22803">
    <property type="entry name" value="MANNOSE, PHOSPHOLIPASE, LECTIN RECEPTOR RELATED"/>
    <property type="match status" value="1"/>
</dbReference>
<evidence type="ECO:0000256" key="1">
    <source>
        <dbReference type="ARBA" id="ARBA00023157"/>
    </source>
</evidence>
<dbReference type="CDD" id="cd00037">
    <property type="entry name" value="CLECT"/>
    <property type="match status" value="2"/>
</dbReference>
<dbReference type="OrthoDB" id="7357196at2759"/>
<organism evidence="3 4">
    <name type="scientific">Spodoptera frugiperda</name>
    <name type="common">Fall armyworm</name>
    <dbReference type="NCBI Taxonomy" id="7108"/>
    <lineage>
        <taxon>Eukaryota</taxon>
        <taxon>Metazoa</taxon>
        <taxon>Ecdysozoa</taxon>
        <taxon>Arthropoda</taxon>
        <taxon>Hexapoda</taxon>
        <taxon>Insecta</taxon>
        <taxon>Pterygota</taxon>
        <taxon>Neoptera</taxon>
        <taxon>Endopterygota</taxon>
        <taxon>Lepidoptera</taxon>
        <taxon>Glossata</taxon>
        <taxon>Ditrysia</taxon>
        <taxon>Noctuoidea</taxon>
        <taxon>Noctuidae</taxon>
        <taxon>Amphipyrinae</taxon>
        <taxon>Spodoptera</taxon>
    </lineage>
</organism>
<sequence length="328" mass="36726">MKTVVKYSVIWIFSLFCYIEATFRCDYTYSKEAKGWFKHVVIPATWADARLHCTLEGATLASPLNQAISNEMQSILANLSALQSEVFTGIHTTFSRHNLYHTIEGIPLSKIPLDWATNEPNGGRDENCITFNSDGQAADRSCKETRPYICYRHTTKVTVSNECGTVDPEYNLDKRTGSCYKFHTVPRTFERANFACSAEGGHLAIINGDTEAAVLRELFEKNPPAKMFGTFRKDVAFIGFHDWGEYGDWRTIHGQSLVEAGYNKFSSGEPNNSTTTGEACGSIYRNGLLNDLGCEMPAPFICEKDPKYPVVCCVTESEPELDPTHFLE</sequence>